<reference evidence="8" key="1">
    <citation type="submission" date="2012-12" db="EMBL/GenBank/DDBJ databases">
        <authorList>
            <person name="Hellsten U."/>
            <person name="Grimwood J."/>
            <person name="Chapman J.A."/>
            <person name="Shapiro H."/>
            <person name="Aerts A."/>
            <person name="Otillar R.P."/>
            <person name="Terry A.Y."/>
            <person name="Boore J.L."/>
            <person name="Simakov O."/>
            <person name="Marletaz F."/>
            <person name="Cho S.-J."/>
            <person name="Edsinger-Gonzales E."/>
            <person name="Havlak P."/>
            <person name="Kuo D.-H."/>
            <person name="Larsson T."/>
            <person name="Lv J."/>
            <person name="Arendt D."/>
            <person name="Savage R."/>
            <person name="Osoegawa K."/>
            <person name="de Jong P."/>
            <person name="Lindberg D.R."/>
            <person name="Seaver E.C."/>
            <person name="Weisblat D.A."/>
            <person name="Putnam N.H."/>
            <person name="Grigoriev I.V."/>
            <person name="Rokhsar D.S."/>
        </authorList>
    </citation>
    <scope>NUCLEOTIDE SEQUENCE</scope>
    <source>
        <strain evidence="8">I ESC-2004</strain>
    </source>
</reference>
<protein>
    <submittedName>
        <fullName evidence="6 7">Uncharacterized protein</fullName>
    </submittedName>
</protein>
<keyword evidence="3 5" id="KW-1133">Transmembrane helix</keyword>
<dbReference type="PANTHER" id="PTHR21284">
    <property type="entry name" value="EG:80H7.2 PROTEIN"/>
    <property type="match status" value="1"/>
</dbReference>
<dbReference type="HOGENOM" id="CLU_086785_1_0_1"/>
<feature type="transmembrane region" description="Helical" evidence="5">
    <location>
        <begin position="102"/>
        <end position="128"/>
    </location>
</feature>
<evidence type="ECO:0000256" key="2">
    <source>
        <dbReference type="ARBA" id="ARBA00022692"/>
    </source>
</evidence>
<dbReference type="EMBL" id="KB304646">
    <property type="protein sequence ID" value="ELU01800.1"/>
    <property type="molecule type" value="Genomic_DNA"/>
</dbReference>
<dbReference type="Gene3D" id="1.20.140.150">
    <property type="match status" value="1"/>
</dbReference>
<keyword evidence="8" id="KW-1185">Reference proteome</keyword>
<evidence type="ECO:0000256" key="1">
    <source>
        <dbReference type="ARBA" id="ARBA00004141"/>
    </source>
</evidence>
<evidence type="ECO:0000256" key="4">
    <source>
        <dbReference type="ARBA" id="ARBA00023136"/>
    </source>
</evidence>
<dbReference type="OMA" id="FASPYWY"/>
<name>R7U607_CAPTE</name>
<keyword evidence="2 5" id="KW-0812">Transmembrane</keyword>
<dbReference type="GO" id="GO:0016020">
    <property type="term" value="C:membrane"/>
    <property type="evidence" value="ECO:0007669"/>
    <property type="project" value="UniProtKB-SubCell"/>
</dbReference>
<dbReference type="EnsemblMetazoa" id="CapteT176233">
    <property type="protein sequence ID" value="CapteP176233"/>
    <property type="gene ID" value="CapteG176233"/>
</dbReference>
<accession>R7U607</accession>
<dbReference type="OrthoDB" id="6140671at2759"/>
<evidence type="ECO:0000313" key="6">
    <source>
        <dbReference type="EMBL" id="ELU01800.1"/>
    </source>
</evidence>
<dbReference type="Proteomes" id="UP000014760">
    <property type="component" value="Unassembled WGS sequence"/>
</dbReference>
<gene>
    <name evidence="6" type="ORF">CAPTEDRAFT_176233</name>
</gene>
<keyword evidence="4 5" id="KW-0472">Membrane</keyword>
<reference evidence="7" key="3">
    <citation type="submission" date="2015-06" db="UniProtKB">
        <authorList>
            <consortium name="EnsemblMetazoa"/>
        </authorList>
    </citation>
    <scope>IDENTIFICATION</scope>
</reference>
<dbReference type="STRING" id="283909.R7U607"/>
<reference evidence="6 8" key="2">
    <citation type="journal article" date="2013" name="Nature">
        <title>Insights into bilaterian evolution from three spiralian genomes.</title>
        <authorList>
            <person name="Simakov O."/>
            <person name="Marletaz F."/>
            <person name="Cho S.J."/>
            <person name="Edsinger-Gonzales E."/>
            <person name="Havlak P."/>
            <person name="Hellsten U."/>
            <person name="Kuo D.H."/>
            <person name="Larsson T."/>
            <person name="Lv J."/>
            <person name="Arendt D."/>
            <person name="Savage R."/>
            <person name="Osoegawa K."/>
            <person name="de Jong P."/>
            <person name="Grimwood J."/>
            <person name="Chapman J.A."/>
            <person name="Shapiro H."/>
            <person name="Aerts A."/>
            <person name="Otillar R.P."/>
            <person name="Terry A.Y."/>
            <person name="Boore J.L."/>
            <person name="Grigoriev I.V."/>
            <person name="Lindberg D.R."/>
            <person name="Seaver E.C."/>
            <person name="Weisblat D.A."/>
            <person name="Putnam N.H."/>
            <person name="Rokhsar D.S."/>
        </authorList>
    </citation>
    <scope>NUCLEOTIDE SEQUENCE</scope>
    <source>
        <strain evidence="6 8">I ESC-2004</strain>
    </source>
</reference>
<evidence type="ECO:0000313" key="7">
    <source>
        <dbReference type="EnsemblMetazoa" id="CapteP176233"/>
    </source>
</evidence>
<proteinExistence type="predicted"/>
<evidence type="ECO:0000256" key="3">
    <source>
        <dbReference type="ARBA" id="ARBA00022989"/>
    </source>
</evidence>
<evidence type="ECO:0000313" key="8">
    <source>
        <dbReference type="Proteomes" id="UP000014760"/>
    </source>
</evidence>
<feature type="transmembrane region" description="Helical" evidence="5">
    <location>
        <begin position="20"/>
        <end position="40"/>
    </location>
</feature>
<feature type="transmembrane region" description="Helical" evidence="5">
    <location>
        <begin position="149"/>
        <end position="175"/>
    </location>
</feature>
<dbReference type="EMBL" id="AMQN01009113">
    <property type="status" value="NOT_ANNOTATED_CDS"/>
    <property type="molecule type" value="Genomic_DNA"/>
</dbReference>
<evidence type="ECO:0000256" key="5">
    <source>
        <dbReference type="SAM" id="Phobius"/>
    </source>
</evidence>
<dbReference type="AlphaFoldDB" id="R7U607"/>
<dbReference type="PANTHER" id="PTHR21284:SF12">
    <property type="entry name" value="EG:80H7.2 PROTEIN"/>
    <property type="match status" value="1"/>
</dbReference>
<feature type="transmembrane region" description="Helical" evidence="5">
    <location>
        <begin position="195"/>
        <end position="216"/>
    </location>
</feature>
<dbReference type="InterPro" id="IPR004031">
    <property type="entry name" value="PMP22/EMP/MP20/Claudin"/>
</dbReference>
<dbReference type="Pfam" id="PF13903">
    <property type="entry name" value="Claudin_2"/>
    <property type="match status" value="1"/>
</dbReference>
<organism evidence="6">
    <name type="scientific">Capitella teleta</name>
    <name type="common">Polychaete worm</name>
    <dbReference type="NCBI Taxonomy" id="283909"/>
    <lineage>
        <taxon>Eukaryota</taxon>
        <taxon>Metazoa</taxon>
        <taxon>Spiralia</taxon>
        <taxon>Lophotrochozoa</taxon>
        <taxon>Annelida</taxon>
        <taxon>Polychaeta</taxon>
        <taxon>Sedentaria</taxon>
        <taxon>Scolecida</taxon>
        <taxon>Capitellidae</taxon>
        <taxon>Capitella</taxon>
    </lineage>
</organism>
<comment type="subcellular location">
    <subcellularLocation>
        <location evidence="1">Membrane</location>
        <topology evidence="1">Multi-pass membrane protein</topology>
    </subcellularLocation>
</comment>
<sequence length="269" mass="30981">MDPRDTKEKIPWTKRDGKRWLFEGSITLSSISAFFFLIGFSTPNWIVSWPRVYSGFKSIGLHHICLAGMVLPADPDQIAYHGCWWIFSDNLDDIQTWIWPAWFAYTIAAMCFCFIFEAVSLILVLLLWVKTGRFQRKTDQKKKENLCMLQTATALTVAAAFLESLTLLVFALMFYQDRNWLPNQHFNYLSYSYGLTLVSCFMSIFSAIAQVTYVLIIRQEMREPPREVNLQGYMPPMLSTSMHGGSRNLLDKSASASKATLPQYDPRTF</sequence>